<accession>A0A914GRZ9</accession>
<evidence type="ECO:0000313" key="2">
    <source>
        <dbReference type="Proteomes" id="UP000887572"/>
    </source>
</evidence>
<feature type="transmembrane region" description="Helical" evidence="1">
    <location>
        <begin position="78"/>
        <end position="101"/>
    </location>
</feature>
<sequence>MSGSYFVLAEFVLAVLFHSVAIIQILLILLSNVRKNISLVFMALMANWLCAALFLLPYEMYAIIVWRPEHDVLHDGNVLFSVAMPAHLLLSSIPVSVFFLTIDRICIIRLGQYYGTLVVGTMINLGGFLSAMPLAGETDCEIFGCILGASVQFYLGWRAFCAVFNTISGITFFIVFYRSNRKMAVVSGLNSAGQQIRRANRANNLLTSIAVISELFLSFLPHFVPFIWEKFFGAGSSLGTGPLSELMSSVEVLLFATIYSQLFSARVDTSVNGSAGINGAAWRVEMKNNNNIFYLDNGRRRSNVVAPMPGQQQVQLNTQRTVTFVENRLKTAMARC</sequence>
<dbReference type="AlphaFoldDB" id="A0A914GRZ9"/>
<protein>
    <submittedName>
        <fullName evidence="3">G protein-coupled receptor</fullName>
    </submittedName>
</protein>
<feature type="transmembrane region" description="Helical" evidence="1">
    <location>
        <begin position="6"/>
        <end position="30"/>
    </location>
</feature>
<keyword evidence="1" id="KW-0472">Membrane</keyword>
<feature type="transmembrane region" description="Helical" evidence="1">
    <location>
        <begin position="205"/>
        <end position="228"/>
    </location>
</feature>
<proteinExistence type="predicted"/>
<feature type="transmembrane region" description="Helical" evidence="1">
    <location>
        <begin position="37"/>
        <end position="58"/>
    </location>
</feature>
<evidence type="ECO:0000313" key="3">
    <source>
        <dbReference type="WBParaSite" id="Gr19_v10_g10858.t1"/>
    </source>
</evidence>
<name>A0A914GRZ9_GLORO</name>
<keyword evidence="2" id="KW-1185">Reference proteome</keyword>
<feature type="transmembrane region" description="Helical" evidence="1">
    <location>
        <begin position="113"/>
        <end position="135"/>
    </location>
</feature>
<feature type="transmembrane region" description="Helical" evidence="1">
    <location>
        <begin position="155"/>
        <end position="177"/>
    </location>
</feature>
<reference evidence="3" key="1">
    <citation type="submission" date="2022-11" db="UniProtKB">
        <authorList>
            <consortium name="WormBaseParasite"/>
        </authorList>
    </citation>
    <scope>IDENTIFICATION</scope>
</reference>
<dbReference type="Proteomes" id="UP000887572">
    <property type="component" value="Unplaced"/>
</dbReference>
<evidence type="ECO:0000256" key="1">
    <source>
        <dbReference type="SAM" id="Phobius"/>
    </source>
</evidence>
<dbReference type="WBParaSite" id="Gr19_v10_g10858.t1">
    <property type="protein sequence ID" value="Gr19_v10_g10858.t1"/>
    <property type="gene ID" value="Gr19_v10_g10858"/>
</dbReference>
<keyword evidence="1" id="KW-1133">Transmembrane helix</keyword>
<keyword evidence="1" id="KW-0812">Transmembrane</keyword>
<organism evidence="2 3">
    <name type="scientific">Globodera rostochiensis</name>
    <name type="common">Golden nematode worm</name>
    <name type="synonym">Heterodera rostochiensis</name>
    <dbReference type="NCBI Taxonomy" id="31243"/>
    <lineage>
        <taxon>Eukaryota</taxon>
        <taxon>Metazoa</taxon>
        <taxon>Ecdysozoa</taxon>
        <taxon>Nematoda</taxon>
        <taxon>Chromadorea</taxon>
        <taxon>Rhabditida</taxon>
        <taxon>Tylenchina</taxon>
        <taxon>Tylenchomorpha</taxon>
        <taxon>Tylenchoidea</taxon>
        <taxon>Heteroderidae</taxon>
        <taxon>Heteroderinae</taxon>
        <taxon>Globodera</taxon>
    </lineage>
</organism>